<evidence type="ECO:0000313" key="2">
    <source>
        <dbReference type="Proteomes" id="UP000824120"/>
    </source>
</evidence>
<accession>A0A9J5WA46</accession>
<sequence>MVQVIRPYESLMTKGAKILQPFLVVHKISKAHDGLRNLGSLHRLVPGGPNPRQSPDHLPATPIKSNKIIYWKRTYG</sequence>
<gene>
    <name evidence="1" type="ORF">H5410_061898</name>
</gene>
<protein>
    <submittedName>
        <fullName evidence="1">Uncharacterized protein</fullName>
    </submittedName>
</protein>
<evidence type="ECO:0000313" key="1">
    <source>
        <dbReference type="EMBL" id="KAG5572132.1"/>
    </source>
</evidence>
<proteinExistence type="predicted"/>
<organism evidence="1 2">
    <name type="scientific">Solanum commersonii</name>
    <name type="common">Commerson's wild potato</name>
    <name type="synonym">Commerson's nightshade</name>
    <dbReference type="NCBI Taxonomy" id="4109"/>
    <lineage>
        <taxon>Eukaryota</taxon>
        <taxon>Viridiplantae</taxon>
        <taxon>Streptophyta</taxon>
        <taxon>Embryophyta</taxon>
        <taxon>Tracheophyta</taxon>
        <taxon>Spermatophyta</taxon>
        <taxon>Magnoliopsida</taxon>
        <taxon>eudicotyledons</taxon>
        <taxon>Gunneridae</taxon>
        <taxon>Pentapetalae</taxon>
        <taxon>asterids</taxon>
        <taxon>lamiids</taxon>
        <taxon>Solanales</taxon>
        <taxon>Solanaceae</taxon>
        <taxon>Solanoideae</taxon>
        <taxon>Solaneae</taxon>
        <taxon>Solanum</taxon>
    </lineage>
</organism>
<comment type="caution">
    <text evidence="1">The sequence shown here is derived from an EMBL/GenBank/DDBJ whole genome shotgun (WGS) entry which is preliminary data.</text>
</comment>
<keyword evidence="2" id="KW-1185">Reference proteome</keyword>
<dbReference type="AlphaFoldDB" id="A0A9J5WA46"/>
<name>A0A9J5WA46_SOLCO</name>
<reference evidence="1 2" key="1">
    <citation type="submission" date="2020-09" db="EMBL/GenBank/DDBJ databases">
        <title>De no assembly of potato wild relative species, Solanum commersonii.</title>
        <authorList>
            <person name="Cho K."/>
        </authorList>
    </citation>
    <scope>NUCLEOTIDE SEQUENCE [LARGE SCALE GENOMIC DNA]</scope>
    <source>
        <strain evidence="1">LZ3.2</strain>
        <tissue evidence="1">Leaf</tissue>
    </source>
</reference>
<dbReference type="EMBL" id="JACXVP010000012">
    <property type="protein sequence ID" value="KAG5572132.1"/>
    <property type="molecule type" value="Genomic_DNA"/>
</dbReference>
<dbReference type="Proteomes" id="UP000824120">
    <property type="component" value="Chromosome 12"/>
</dbReference>